<gene>
    <name evidence="2" type="ORF">SAMN06265173_10465</name>
</gene>
<dbReference type="EMBL" id="FXTO01000004">
    <property type="protein sequence ID" value="SMO50376.1"/>
    <property type="molecule type" value="Genomic_DNA"/>
</dbReference>
<dbReference type="RefSeq" id="WP_268987200.1">
    <property type="nucleotide sequence ID" value="NZ_FXTO01000004.1"/>
</dbReference>
<dbReference type="AlphaFoldDB" id="A0A521BT94"/>
<reference evidence="2 3" key="1">
    <citation type="submission" date="2017-05" db="EMBL/GenBank/DDBJ databases">
        <authorList>
            <person name="Varghese N."/>
            <person name="Submissions S."/>
        </authorList>
    </citation>
    <scope>NUCLEOTIDE SEQUENCE [LARGE SCALE GENOMIC DNA]</scope>
    <source>
        <strain evidence="2 3">DSM 29506</strain>
    </source>
</reference>
<proteinExistence type="predicted"/>
<name>A0A521BT94_9RHOB</name>
<organism evidence="2 3">
    <name type="scientific">Thalassovita litoralis</name>
    <dbReference type="NCBI Taxonomy" id="1010611"/>
    <lineage>
        <taxon>Bacteria</taxon>
        <taxon>Pseudomonadati</taxon>
        <taxon>Pseudomonadota</taxon>
        <taxon>Alphaproteobacteria</taxon>
        <taxon>Rhodobacterales</taxon>
        <taxon>Roseobacteraceae</taxon>
        <taxon>Thalassovita</taxon>
    </lineage>
</organism>
<keyword evidence="3" id="KW-1185">Reference proteome</keyword>
<evidence type="ECO:0000313" key="3">
    <source>
        <dbReference type="Proteomes" id="UP000316030"/>
    </source>
</evidence>
<accession>A0A521BT94</accession>
<keyword evidence="1" id="KW-0472">Membrane</keyword>
<evidence type="ECO:0000256" key="1">
    <source>
        <dbReference type="SAM" id="Phobius"/>
    </source>
</evidence>
<evidence type="ECO:0000313" key="2">
    <source>
        <dbReference type="EMBL" id="SMO50376.1"/>
    </source>
</evidence>
<feature type="transmembrane region" description="Helical" evidence="1">
    <location>
        <begin position="20"/>
        <end position="39"/>
    </location>
</feature>
<keyword evidence="1" id="KW-1133">Transmembrane helix</keyword>
<sequence>MIRQIADIVTRAEDTLLGDVLGLASLVVMTVAALHLPALF</sequence>
<protein>
    <submittedName>
        <fullName evidence="2">Uncharacterized protein</fullName>
    </submittedName>
</protein>
<dbReference type="Proteomes" id="UP000316030">
    <property type="component" value="Unassembled WGS sequence"/>
</dbReference>
<keyword evidence="1" id="KW-0812">Transmembrane</keyword>